<dbReference type="CDD" id="cd19494">
    <property type="entry name" value="Elp4"/>
    <property type="match status" value="1"/>
</dbReference>
<evidence type="ECO:0000256" key="13">
    <source>
        <dbReference type="SAM" id="MobiDB-lite"/>
    </source>
</evidence>
<evidence type="ECO:0000256" key="8">
    <source>
        <dbReference type="ARBA" id="ARBA00022692"/>
    </source>
</evidence>
<evidence type="ECO:0000256" key="5">
    <source>
        <dbReference type="ARBA" id="ARBA00007573"/>
    </source>
</evidence>
<keyword evidence="10 14" id="KW-1133">Transmembrane helix</keyword>
<feature type="compositionally biased region" description="Basic residues" evidence="13">
    <location>
        <begin position="982"/>
        <end position="991"/>
    </location>
</feature>
<keyword evidence="8 14" id="KW-0812">Transmembrane</keyword>
<dbReference type="Proteomes" id="UP000036403">
    <property type="component" value="Unassembled WGS sequence"/>
</dbReference>
<sequence length="1048" mass="117693">MASGTKEMITGTTKVKTKFPAIPGTKPSIKNAQLLISTGIPSLDNIIGGGLPIGSILLIEEDKYGLYAKIALKYFMAEGVVTSQPLLVASQDVQPSQFVSELPAVIKDSDLYTKTEDDVDEQMKIAWRYQNMKVIDSSPTGSQIFGHYYDLTKPMQQDLLEHAEIKQWDENNLQWQNNTFENTAYTDLLLTVQETLRNGQYFISETTDKKKILRIVIHSLGSRLWLSDTEESSNRDLLKFLYCFRALLRNSYAVGVITVPIHNFDNTDAVIERIEHMSDIAVRLESFAGSAKETNPLFKDYHGLLHIEKLSALNTLAPRCAEFRDLAFKLRRKKFVIEVLHLPPEFEDTAQREQDEAIISGFALMSLGGLLLADNERILLSRLLGPGDIHPDQPLFYYLAFAIVALGFLIAITGLLGCWAACLFNRCITISFACCGINGSSNYGTSWWRLQEVGRRELVVPLSCCTLNNANETDSFLNPEPANLTFCQALNPAEHQYARHTAGCLEHIEKWTQDQALILLAIILAVMFVEVTALLSILLACSRGNRRSKSQASTFTSTQTLSPFTESEHDFTSSRKSIIEEWRNPPKYSEDLLRSDQTYEERAVDVIIDNRPQEYLKRFPQNAPPSKIVNNDVNKNSNDNKLIKIKRPQGGGTVRSIPIKDYQASIAYNIGTLRRSVAPQSQFETLVSEPEKSVYMQSRKIIPIASNLHRRTASQITCTAAQIEADNVRKRSLCHFCNSQPRDPRGCCCADPNKDAEENRYFSKTEDQKSQDGSDIDEYFHRSSRRGFSSGYDHRPSRCTRESSGNTVTAACTRDGKVTEVTDALRVAEGHVGQKISAYEQNARRSLRGPNPRYRSLFEVKGHRGIGVPLVGMHNACGLPVVASWHDHELLLDPLRIARTVRSVYKGPRTVPNVRRRTQKRKAPQPDRAMIHPGNVDRNVTRSTIKSVGYPDAVNSGERSRRKHRRSSFTTTKAGSLSSKNSFKRTTRSRRHGIKVSSLVDTFGRIKAGSAKRTTLYAKDDGEEAVQVLKSLCLNPLARANPETDMMW</sequence>
<comment type="subcellular location">
    <subcellularLocation>
        <location evidence="3">Cytoplasm</location>
    </subcellularLocation>
    <subcellularLocation>
        <location evidence="2">Membrane</location>
        <topology evidence="2">Multi-pass membrane protein</topology>
    </subcellularLocation>
    <subcellularLocation>
        <location evidence="1">Nucleus</location>
    </subcellularLocation>
</comment>
<gene>
    <name evidence="15" type="ORF">RF55_3622</name>
</gene>
<evidence type="ECO:0000256" key="7">
    <source>
        <dbReference type="ARBA" id="ARBA00022490"/>
    </source>
</evidence>
<feature type="compositionally biased region" description="Polar residues" evidence="13">
    <location>
        <begin position="968"/>
        <end position="981"/>
    </location>
</feature>
<reference evidence="15 16" key="1">
    <citation type="submission" date="2015-04" db="EMBL/GenBank/DDBJ databases">
        <title>Lasius niger genome sequencing.</title>
        <authorList>
            <person name="Konorov E.A."/>
            <person name="Nikitin M.A."/>
            <person name="Kirill M.V."/>
            <person name="Chang P."/>
        </authorList>
    </citation>
    <scope>NUCLEOTIDE SEQUENCE [LARGE SCALE GENOMIC DNA]</scope>
    <source>
        <tissue evidence="15">Whole</tissue>
    </source>
</reference>
<dbReference type="EMBL" id="LBMM01001541">
    <property type="protein sequence ID" value="KMQ96118.1"/>
    <property type="molecule type" value="Genomic_DNA"/>
</dbReference>
<comment type="similarity">
    <text evidence="5">Belongs to the ELP4 family.</text>
</comment>
<dbReference type="PANTHER" id="PTHR12896">
    <property type="entry name" value="PAX6 NEIGHBOR PROTEIN PAXNEB"/>
    <property type="match status" value="1"/>
</dbReference>
<dbReference type="GO" id="GO:0016020">
    <property type="term" value="C:membrane"/>
    <property type="evidence" value="ECO:0007669"/>
    <property type="project" value="UniProtKB-SubCell"/>
</dbReference>
<dbReference type="STRING" id="67767.A0A0J7L0L6"/>
<dbReference type="Pfam" id="PF00335">
    <property type="entry name" value="Tetraspanin"/>
    <property type="match status" value="1"/>
</dbReference>
<dbReference type="Gene3D" id="3.40.50.300">
    <property type="entry name" value="P-loop containing nucleotide triphosphate hydrolases"/>
    <property type="match status" value="1"/>
</dbReference>
<evidence type="ECO:0000313" key="16">
    <source>
        <dbReference type="Proteomes" id="UP000036403"/>
    </source>
</evidence>
<dbReference type="FunFam" id="3.40.50.300:FF:003211">
    <property type="entry name" value="Elongator complex protein, putative"/>
    <property type="match status" value="1"/>
</dbReference>
<evidence type="ECO:0000256" key="14">
    <source>
        <dbReference type="SAM" id="Phobius"/>
    </source>
</evidence>
<evidence type="ECO:0000256" key="4">
    <source>
        <dbReference type="ARBA" id="ARBA00005043"/>
    </source>
</evidence>
<dbReference type="InterPro" id="IPR008728">
    <property type="entry name" value="Elongator_complex_protein_4"/>
</dbReference>
<name>A0A0J7L0L6_LASNI</name>
<keyword evidence="11 14" id="KW-0472">Membrane</keyword>
<evidence type="ECO:0000256" key="9">
    <source>
        <dbReference type="ARBA" id="ARBA00022694"/>
    </source>
</evidence>
<evidence type="ECO:0000256" key="10">
    <source>
        <dbReference type="ARBA" id="ARBA00022989"/>
    </source>
</evidence>
<evidence type="ECO:0000256" key="2">
    <source>
        <dbReference type="ARBA" id="ARBA00004141"/>
    </source>
</evidence>
<evidence type="ECO:0000256" key="6">
    <source>
        <dbReference type="ARBA" id="ARBA00020265"/>
    </source>
</evidence>
<keyword evidence="16" id="KW-1185">Reference proteome</keyword>
<dbReference type="UniPathway" id="UPA00988"/>
<dbReference type="PANTHER" id="PTHR12896:SF1">
    <property type="entry name" value="ELONGATOR COMPLEX PROTEIN 4"/>
    <property type="match status" value="1"/>
</dbReference>
<dbReference type="InterPro" id="IPR018499">
    <property type="entry name" value="Tetraspanin/Peripherin"/>
</dbReference>
<evidence type="ECO:0000256" key="3">
    <source>
        <dbReference type="ARBA" id="ARBA00004496"/>
    </source>
</evidence>
<feature type="compositionally biased region" description="Basic residues" evidence="13">
    <location>
        <begin position="914"/>
        <end position="923"/>
    </location>
</feature>
<evidence type="ECO:0000256" key="12">
    <source>
        <dbReference type="ARBA" id="ARBA00023242"/>
    </source>
</evidence>
<dbReference type="GO" id="GO:0005737">
    <property type="term" value="C:cytoplasm"/>
    <property type="evidence" value="ECO:0007669"/>
    <property type="project" value="UniProtKB-SubCell"/>
</dbReference>
<evidence type="ECO:0000313" key="15">
    <source>
        <dbReference type="EMBL" id="KMQ96118.1"/>
    </source>
</evidence>
<dbReference type="GO" id="GO:0008023">
    <property type="term" value="C:transcription elongation factor complex"/>
    <property type="evidence" value="ECO:0007669"/>
    <property type="project" value="TreeGrafter"/>
</dbReference>
<dbReference type="GO" id="GO:0033588">
    <property type="term" value="C:elongator holoenzyme complex"/>
    <property type="evidence" value="ECO:0007669"/>
    <property type="project" value="InterPro"/>
</dbReference>
<feature type="transmembrane region" description="Helical" evidence="14">
    <location>
        <begin position="395"/>
        <end position="416"/>
    </location>
</feature>
<dbReference type="PaxDb" id="67767-A0A0J7L0L6"/>
<feature type="region of interest" description="Disordered" evidence="13">
    <location>
        <begin position="908"/>
        <end position="991"/>
    </location>
</feature>
<feature type="compositionally biased region" description="Basic and acidic residues" evidence="13">
    <location>
        <begin position="792"/>
        <end position="801"/>
    </location>
</feature>
<dbReference type="OrthoDB" id="5870230at2759"/>
<comment type="pathway">
    <text evidence="4">tRNA modification; 5-methoxycarbonylmethyl-2-thiouridine-tRNA biosynthesis.</text>
</comment>
<organism evidence="15 16">
    <name type="scientific">Lasius niger</name>
    <name type="common">Black garden ant</name>
    <dbReference type="NCBI Taxonomy" id="67767"/>
    <lineage>
        <taxon>Eukaryota</taxon>
        <taxon>Metazoa</taxon>
        <taxon>Ecdysozoa</taxon>
        <taxon>Arthropoda</taxon>
        <taxon>Hexapoda</taxon>
        <taxon>Insecta</taxon>
        <taxon>Pterygota</taxon>
        <taxon>Neoptera</taxon>
        <taxon>Endopterygota</taxon>
        <taxon>Hymenoptera</taxon>
        <taxon>Apocrita</taxon>
        <taxon>Aculeata</taxon>
        <taxon>Formicoidea</taxon>
        <taxon>Formicidae</taxon>
        <taxon>Formicinae</taxon>
        <taxon>Lasius</taxon>
        <taxon>Lasius</taxon>
    </lineage>
</organism>
<keyword evidence="12" id="KW-0539">Nucleus</keyword>
<keyword evidence="9" id="KW-0819">tRNA processing</keyword>
<proteinExistence type="inferred from homology"/>
<evidence type="ECO:0000256" key="11">
    <source>
        <dbReference type="ARBA" id="ARBA00023136"/>
    </source>
</evidence>
<keyword evidence="7" id="KW-0963">Cytoplasm</keyword>
<accession>A0A0J7L0L6</accession>
<dbReference type="AlphaFoldDB" id="A0A0J7L0L6"/>
<dbReference type="GO" id="GO:0002098">
    <property type="term" value="P:tRNA wobble uridine modification"/>
    <property type="evidence" value="ECO:0007669"/>
    <property type="project" value="InterPro"/>
</dbReference>
<comment type="caution">
    <text evidence="15">The sequence shown here is derived from an EMBL/GenBank/DDBJ whole genome shotgun (WGS) entry which is preliminary data.</text>
</comment>
<dbReference type="InterPro" id="IPR027417">
    <property type="entry name" value="P-loop_NTPase"/>
</dbReference>
<feature type="transmembrane region" description="Helical" evidence="14">
    <location>
        <begin position="516"/>
        <end position="541"/>
    </location>
</feature>
<feature type="region of interest" description="Disordered" evidence="13">
    <location>
        <begin position="785"/>
        <end position="806"/>
    </location>
</feature>
<protein>
    <recommendedName>
        <fullName evidence="6">Elongator complex protein 4</fullName>
    </recommendedName>
</protein>
<evidence type="ECO:0000256" key="1">
    <source>
        <dbReference type="ARBA" id="ARBA00004123"/>
    </source>
</evidence>
<dbReference type="Pfam" id="PF05625">
    <property type="entry name" value="PAXNEB"/>
    <property type="match status" value="1"/>
</dbReference>